<dbReference type="SUPFAM" id="SSF49299">
    <property type="entry name" value="PKD domain"/>
    <property type="match status" value="1"/>
</dbReference>
<dbReference type="InterPro" id="IPR022409">
    <property type="entry name" value="PKD/Chitinase_dom"/>
</dbReference>
<dbReference type="InterPro" id="IPR000757">
    <property type="entry name" value="Beta-glucanase-like"/>
</dbReference>
<dbReference type="PROSITE" id="PS50093">
    <property type="entry name" value="PKD"/>
    <property type="match status" value="1"/>
</dbReference>
<dbReference type="PROSITE" id="PS51762">
    <property type="entry name" value="GH16_2"/>
    <property type="match status" value="1"/>
</dbReference>
<dbReference type="PANTHER" id="PTHR10963:SF55">
    <property type="entry name" value="GLYCOSIDE HYDROLASE FAMILY 16 PROTEIN"/>
    <property type="match status" value="1"/>
</dbReference>
<name>A0AA97EMF9_9FLAO</name>
<dbReference type="AlphaFoldDB" id="A0AA97EMF9"/>
<dbReference type="InterPro" id="IPR013320">
    <property type="entry name" value="ConA-like_dom_sf"/>
</dbReference>
<dbReference type="KEGG" id="hws:RNZ46_12405"/>
<dbReference type="SUPFAM" id="SSF49899">
    <property type="entry name" value="Concanavalin A-like lectins/glucanases"/>
    <property type="match status" value="1"/>
</dbReference>
<evidence type="ECO:0000313" key="6">
    <source>
        <dbReference type="Proteomes" id="UP001302486"/>
    </source>
</evidence>
<dbReference type="RefSeq" id="WP_316982481.1">
    <property type="nucleotide sequence ID" value="NZ_CP136521.1"/>
</dbReference>
<dbReference type="CDD" id="cd08023">
    <property type="entry name" value="GH16_laminarinase_like"/>
    <property type="match status" value="1"/>
</dbReference>
<gene>
    <name evidence="5" type="ORF">RNZ46_12405</name>
</gene>
<evidence type="ECO:0000259" key="3">
    <source>
        <dbReference type="PROSITE" id="PS50093"/>
    </source>
</evidence>
<comment type="similarity">
    <text evidence="1">Belongs to the glycosyl hydrolase 16 family.</text>
</comment>
<dbReference type="EMBL" id="CP136521">
    <property type="protein sequence ID" value="WOD42790.1"/>
    <property type="molecule type" value="Genomic_DNA"/>
</dbReference>
<dbReference type="PROSITE" id="PS51257">
    <property type="entry name" value="PROKAR_LIPOPROTEIN"/>
    <property type="match status" value="1"/>
</dbReference>
<feature type="signal peptide" evidence="2">
    <location>
        <begin position="1"/>
        <end position="21"/>
    </location>
</feature>
<dbReference type="Proteomes" id="UP001302486">
    <property type="component" value="Chromosome"/>
</dbReference>
<dbReference type="GO" id="GO:0005975">
    <property type="term" value="P:carbohydrate metabolic process"/>
    <property type="evidence" value="ECO:0007669"/>
    <property type="project" value="InterPro"/>
</dbReference>
<dbReference type="CDD" id="cd00146">
    <property type="entry name" value="PKD"/>
    <property type="match status" value="1"/>
</dbReference>
<dbReference type="Gene3D" id="2.60.120.200">
    <property type="match status" value="1"/>
</dbReference>
<dbReference type="GO" id="GO:0004553">
    <property type="term" value="F:hydrolase activity, hydrolyzing O-glycosyl compounds"/>
    <property type="evidence" value="ECO:0007669"/>
    <property type="project" value="InterPro"/>
</dbReference>
<keyword evidence="2" id="KW-0732">Signal</keyword>
<dbReference type="InterPro" id="IPR000601">
    <property type="entry name" value="PKD_dom"/>
</dbReference>
<dbReference type="InterPro" id="IPR035986">
    <property type="entry name" value="PKD_dom_sf"/>
</dbReference>
<organism evidence="5 6">
    <name type="scientific">Hwangdonia lutea</name>
    <dbReference type="NCBI Taxonomy" id="3075823"/>
    <lineage>
        <taxon>Bacteria</taxon>
        <taxon>Pseudomonadati</taxon>
        <taxon>Bacteroidota</taxon>
        <taxon>Flavobacteriia</taxon>
        <taxon>Flavobacteriales</taxon>
        <taxon>Flavobacteriaceae</taxon>
        <taxon>Hwangdonia</taxon>
    </lineage>
</organism>
<dbReference type="InterPro" id="IPR050546">
    <property type="entry name" value="Glycosyl_Hydrlase_16"/>
</dbReference>
<evidence type="ECO:0000313" key="5">
    <source>
        <dbReference type="EMBL" id="WOD42790.1"/>
    </source>
</evidence>
<feature type="chain" id="PRO_5041744621" evidence="2">
    <location>
        <begin position="22"/>
        <end position="558"/>
    </location>
</feature>
<dbReference type="PANTHER" id="PTHR10963">
    <property type="entry name" value="GLYCOSYL HYDROLASE-RELATED"/>
    <property type="match status" value="1"/>
</dbReference>
<dbReference type="Pfam" id="PF18911">
    <property type="entry name" value="PKD_4"/>
    <property type="match status" value="1"/>
</dbReference>
<dbReference type="SMART" id="SM00089">
    <property type="entry name" value="PKD"/>
    <property type="match status" value="1"/>
</dbReference>
<keyword evidence="6" id="KW-1185">Reference proteome</keyword>
<evidence type="ECO:0000259" key="4">
    <source>
        <dbReference type="PROSITE" id="PS51762"/>
    </source>
</evidence>
<feature type="domain" description="PKD" evidence="3">
    <location>
        <begin position="62"/>
        <end position="122"/>
    </location>
</feature>
<dbReference type="InterPro" id="IPR013783">
    <property type="entry name" value="Ig-like_fold"/>
</dbReference>
<evidence type="ECO:0000256" key="1">
    <source>
        <dbReference type="ARBA" id="ARBA00006865"/>
    </source>
</evidence>
<accession>A0AA97EMF9</accession>
<sequence length="558" mass="60623">MKNIKYYIGMFLALAFVFTSCQDDDISMGELIAPSNVTISAEVIGVDASNPNGDGSGFVDFSATADNEISYHYDFGDGKSEISSTGKITHRYTTTGVNTYTVVVSAIGAGGVKSSTSLEVEVFSSFSDLEAVDMMAGKVIGGTKTWYWASNLPTHVGLGPVEDDYGGGEFAWEAWWNSIGPWDEEKSCMYTNEFVFTRLEEGLTFEQTVGPAFIPGTYAGDLGVAGDTCHDETVATTMFGVKNVSFAPSSSKAALEGSYNEAPYRGTSFEIADGGFMGWFVGAHTYDIISITDDFLIVRIIQTGNGFAWYHKFTSVKPEEGAVEEFESQYNTLVWSDEFDTDGTPDPANWTYDTGAGGWGNQEVQTYTTNAENVTVSGGSLIITAKADGSGGYTSARVKSQGLQAFTYGRVEFRAKLPSSQGTWPALWMLGESFSTVGWPRCGEIDVMEQTGWDKGTTLGTLHWFDTGTNGNASYGETTSIGDASSEFHLYSLEWTEDKLTVMLDNVAFFQMDNNAGLPFNDDFFFIMNIAMGGTLGGDIDPAFTQDTMEIDYVRVYQ</sequence>
<protein>
    <submittedName>
        <fullName evidence="5">Family 16 glycosylhydrolase</fullName>
    </submittedName>
</protein>
<evidence type="ECO:0000256" key="2">
    <source>
        <dbReference type="SAM" id="SignalP"/>
    </source>
</evidence>
<feature type="domain" description="GH16" evidence="4">
    <location>
        <begin position="324"/>
        <end position="558"/>
    </location>
</feature>
<dbReference type="Pfam" id="PF00722">
    <property type="entry name" value="Glyco_hydro_16"/>
    <property type="match status" value="1"/>
</dbReference>
<proteinExistence type="inferred from homology"/>
<dbReference type="Gene3D" id="2.60.40.10">
    <property type="entry name" value="Immunoglobulins"/>
    <property type="match status" value="1"/>
</dbReference>
<reference evidence="6" key="1">
    <citation type="submission" date="2024-06" db="EMBL/GenBank/DDBJ databases">
        <title>Hwangdonia haimaensis gen. nov., sp. nov., a member of the family Flavobacteriaceae isolated from the haima cold seep.</title>
        <authorList>
            <person name="Li J."/>
        </authorList>
    </citation>
    <scope>NUCLEOTIDE SEQUENCE [LARGE SCALE GENOMIC DNA]</scope>
    <source>
        <strain evidence="6">SCSIO 19198</strain>
    </source>
</reference>